<feature type="transmembrane region" description="Helical" evidence="2">
    <location>
        <begin position="67"/>
        <end position="87"/>
    </location>
</feature>
<evidence type="ECO:0000313" key="3">
    <source>
        <dbReference type="EMBL" id="MBB6679490.1"/>
    </source>
</evidence>
<feature type="transmembrane region" description="Helical" evidence="2">
    <location>
        <begin position="39"/>
        <end position="61"/>
    </location>
</feature>
<dbReference type="Pfam" id="PF14808">
    <property type="entry name" value="TMEM164"/>
    <property type="match status" value="1"/>
</dbReference>
<evidence type="ECO:0000256" key="2">
    <source>
        <dbReference type="SAM" id="Phobius"/>
    </source>
</evidence>
<feature type="transmembrane region" description="Helical" evidence="2">
    <location>
        <begin position="92"/>
        <end position="110"/>
    </location>
</feature>
<protein>
    <submittedName>
        <fullName evidence="3">TIGR02206 family membrane protein</fullName>
    </submittedName>
</protein>
<comment type="caution">
    <text evidence="3">The sequence shown here is derived from an EMBL/GenBank/DDBJ whole genome shotgun (WGS) entry which is preliminary data.</text>
</comment>
<reference evidence="3 4" key="1">
    <citation type="submission" date="2020-08" db="EMBL/GenBank/DDBJ databases">
        <title>Cohnella phylogeny.</title>
        <authorList>
            <person name="Dunlap C."/>
        </authorList>
    </citation>
    <scope>NUCLEOTIDE SEQUENCE [LARGE SCALE GENOMIC DNA]</scope>
    <source>
        <strain evidence="3 4">DSM 103658</strain>
    </source>
</reference>
<feature type="transmembrane region" description="Helical" evidence="2">
    <location>
        <begin position="6"/>
        <end position="27"/>
    </location>
</feature>
<organism evidence="3 4">
    <name type="scientific">Cohnella lubricantis</name>
    <dbReference type="NCBI Taxonomy" id="2163172"/>
    <lineage>
        <taxon>Bacteria</taxon>
        <taxon>Bacillati</taxon>
        <taxon>Bacillota</taxon>
        <taxon>Bacilli</taxon>
        <taxon>Bacillales</taxon>
        <taxon>Paenibacillaceae</taxon>
        <taxon>Cohnella</taxon>
    </lineage>
</organism>
<sequence length="259" mass="28682">MRFEAFSLSHWAALAAAALTVAAIFAWRDRLRRPGANRTAKYGLAAVLAGSEVALQISYVIRGTWSVYSLPFELCSLTLWLSAALLLTGKRWLYEAAFFLGTLGTLQALLTPDLNDPFPSFYYFHFFIGHIAILAASVFMTAVDRFRPTFRSMLRALVWLHALAIPAAVADIWAGTNFMFLAHKPRTASMLDLLSPWPWYLLELEAVAFVLCFALLGAVKAADRWTRRKRGRSGRSGSSGREEGEGAGDRGRMRAASAK</sequence>
<proteinExistence type="predicted"/>
<keyword evidence="2" id="KW-0812">Transmembrane</keyword>
<dbReference type="AlphaFoldDB" id="A0A841TJW9"/>
<dbReference type="RefSeq" id="WP_185180749.1">
    <property type="nucleotide sequence ID" value="NZ_CBCSEP010000003.1"/>
</dbReference>
<dbReference type="Proteomes" id="UP000574133">
    <property type="component" value="Unassembled WGS sequence"/>
</dbReference>
<accession>A0A841TJW9</accession>
<keyword evidence="2" id="KW-1133">Transmembrane helix</keyword>
<dbReference type="InterPro" id="IPR011737">
    <property type="entry name" value="CHP02206_TP0381"/>
</dbReference>
<evidence type="ECO:0000313" key="4">
    <source>
        <dbReference type="Proteomes" id="UP000574133"/>
    </source>
</evidence>
<feature type="transmembrane region" description="Helical" evidence="2">
    <location>
        <begin position="156"/>
        <end position="180"/>
    </location>
</feature>
<dbReference type="NCBIfam" id="TIGR02206">
    <property type="entry name" value="intg_mem_TP0381"/>
    <property type="match status" value="1"/>
</dbReference>
<feature type="transmembrane region" description="Helical" evidence="2">
    <location>
        <begin position="122"/>
        <end position="144"/>
    </location>
</feature>
<dbReference type="EMBL" id="JACJVN010000086">
    <property type="protein sequence ID" value="MBB6679490.1"/>
    <property type="molecule type" value="Genomic_DNA"/>
</dbReference>
<keyword evidence="2" id="KW-0472">Membrane</keyword>
<feature type="transmembrane region" description="Helical" evidence="2">
    <location>
        <begin position="200"/>
        <end position="222"/>
    </location>
</feature>
<feature type="region of interest" description="Disordered" evidence="1">
    <location>
        <begin position="228"/>
        <end position="259"/>
    </location>
</feature>
<name>A0A841TJW9_9BACL</name>
<evidence type="ECO:0000256" key="1">
    <source>
        <dbReference type="SAM" id="MobiDB-lite"/>
    </source>
</evidence>
<gene>
    <name evidence="3" type="ORF">H4Q31_19580</name>
</gene>
<feature type="compositionally biased region" description="Basic and acidic residues" evidence="1">
    <location>
        <begin position="240"/>
        <end position="252"/>
    </location>
</feature>
<keyword evidence="4" id="KW-1185">Reference proteome</keyword>